<dbReference type="EMBL" id="WWCW01000016">
    <property type="protein sequence ID" value="MYM87035.1"/>
    <property type="molecule type" value="Genomic_DNA"/>
</dbReference>
<accession>A0A845G0W9</accession>
<feature type="domain" description="Solute-binding protein family 3/N-terminal" evidence="3">
    <location>
        <begin position="20"/>
        <end position="243"/>
    </location>
</feature>
<dbReference type="InterPro" id="IPR001638">
    <property type="entry name" value="Solute-binding_3/MltF_N"/>
</dbReference>
<evidence type="ECO:0000256" key="1">
    <source>
        <dbReference type="ARBA" id="ARBA00022729"/>
    </source>
</evidence>
<comment type="caution">
    <text evidence="4">The sequence shown here is derived from an EMBL/GenBank/DDBJ whole genome shotgun (WGS) entry which is preliminary data.</text>
</comment>
<dbReference type="AlphaFoldDB" id="A0A845G0W9"/>
<protein>
    <submittedName>
        <fullName evidence="4">Transporter substrate-binding domain-containing protein</fullName>
    </submittedName>
</protein>
<reference evidence="4 5" key="1">
    <citation type="submission" date="2020-01" db="EMBL/GenBank/DDBJ databases">
        <title>Novel species isolated from a subtropical stream in China.</title>
        <authorList>
            <person name="Lu H."/>
        </authorList>
    </citation>
    <scope>NUCLEOTIDE SEQUENCE [LARGE SCALE GENOMIC DNA]</scope>
    <source>
        <strain evidence="4 5">FT82W</strain>
    </source>
</reference>
<dbReference type="SUPFAM" id="SSF53850">
    <property type="entry name" value="Periplasmic binding protein-like II"/>
    <property type="match status" value="1"/>
</dbReference>
<proteinExistence type="predicted"/>
<name>A0A845G0W9_9BURK</name>
<dbReference type="SMART" id="SM00062">
    <property type="entry name" value="PBPb"/>
    <property type="match status" value="1"/>
</dbReference>
<sequence>MPRIVILLSLLLSLAAQGRELKFVGQESPAFNATVAGTYTGAMVEIAQTVCARLGHQCSFTGMPLLRALTESRAGRADAVLSLLFNDERSAYLNFTDGIIVSRVAFLGNPGAGPVRNERELDGYTVASVRGSTTLRMLEDKAVRLSKMRVVAETDIATIVQKLHAGRYGDKALIFGPQAMLEITAAELEIKTVPVLVADKLEFRIAFAKHLDAAVLAGFNSELQKLRGTGELARIARKYGLDVD</sequence>
<dbReference type="PANTHER" id="PTHR35936">
    <property type="entry name" value="MEMBRANE-BOUND LYTIC MUREIN TRANSGLYCOSYLASE F"/>
    <property type="match status" value="1"/>
</dbReference>
<evidence type="ECO:0000313" key="4">
    <source>
        <dbReference type="EMBL" id="MYM87035.1"/>
    </source>
</evidence>
<dbReference type="RefSeq" id="WP_161096220.1">
    <property type="nucleotide sequence ID" value="NZ_WWCW01000016.1"/>
</dbReference>
<dbReference type="PANTHER" id="PTHR35936:SF25">
    <property type="entry name" value="ABC TRANSPORTER SUBSTRATE-BINDING PROTEIN"/>
    <property type="match status" value="1"/>
</dbReference>
<gene>
    <name evidence="4" type="ORF">GTP91_07550</name>
</gene>
<feature type="chain" id="PRO_5032720828" evidence="2">
    <location>
        <begin position="19"/>
        <end position="244"/>
    </location>
</feature>
<dbReference type="Proteomes" id="UP000470302">
    <property type="component" value="Unassembled WGS sequence"/>
</dbReference>
<feature type="signal peptide" evidence="2">
    <location>
        <begin position="1"/>
        <end position="18"/>
    </location>
</feature>
<dbReference type="Pfam" id="PF00497">
    <property type="entry name" value="SBP_bac_3"/>
    <property type="match status" value="1"/>
</dbReference>
<keyword evidence="1 2" id="KW-0732">Signal</keyword>
<dbReference type="Gene3D" id="3.40.190.10">
    <property type="entry name" value="Periplasmic binding protein-like II"/>
    <property type="match status" value="2"/>
</dbReference>
<evidence type="ECO:0000313" key="5">
    <source>
        <dbReference type="Proteomes" id="UP000470302"/>
    </source>
</evidence>
<evidence type="ECO:0000259" key="3">
    <source>
        <dbReference type="SMART" id="SM00062"/>
    </source>
</evidence>
<organism evidence="4 5">
    <name type="scientific">Duganella vulcania</name>
    <dbReference type="NCBI Taxonomy" id="2692166"/>
    <lineage>
        <taxon>Bacteria</taxon>
        <taxon>Pseudomonadati</taxon>
        <taxon>Pseudomonadota</taxon>
        <taxon>Betaproteobacteria</taxon>
        <taxon>Burkholderiales</taxon>
        <taxon>Oxalobacteraceae</taxon>
        <taxon>Telluria group</taxon>
        <taxon>Duganella</taxon>
    </lineage>
</organism>
<evidence type="ECO:0000256" key="2">
    <source>
        <dbReference type="SAM" id="SignalP"/>
    </source>
</evidence>